<dbReference type="PANTHER" id="PTHR14136:SF17">
    <property type="entry name" value="BTB_POZ DOMAIN-CONTAINING PROTEIN KCTD9"/>
    <property type="match status" value="1"/>
</dbReference>
<evidence type="ECO:0008006" key="3">
    <source>
        <dbReference type="Google" id="ProtNLM"/>
    </source>
</evidence>
<evidence type="ECO:0000313" key="2">
    <source>
        <dbReference type="Proteomes" id="UP000032534"/>
    </source>
</evidence>
<dbReference type="InterPro" id="IPR051082">
    <property type="entry name" value="Pentapeptide-BTB/POZ_domain"/>
</dbReference>
<keyword evidence="2" id="KW-1185">Reference proteome</keyword>
<dbReference type="RefSeq" id="WP_044649089.1">
    <property type="nucleotide sequence ID" value="NZ_JTHP01000106.1"/>
</dbReference>
<dbReference type="OrthoDB" id="2536801at2"/>
<sequence length="384" mass="44372">MTRKQEAWVHFKEQVAAPLMAEQVRKLHHYYGQHRDELEENLLQSLQSLWNKIAFEQLHGGKGSIGYVICSMLRSSIHLGTYTNRLDAYDSTWFLDPPPCSSPYDTRWAFSPLEECVHALHAKRREYQGAIHPQQIEQLALQSASLYHRYVFHLFHRVIPRLVQQKEFIQLRKENHFEIRVGEYLDTSETVYVQEPIPTDAKTIRRWMEKRNEFDYVYRSISSADCSQGNYTDMDFRYTHFKEMDFSKSDMNAGLWMGTRFEQCNLKETNVQGSILYDAVFSRCHLGGANFSATVGNQHTWDEQACQFYGMEGVDFSGSDLSGACFRHARLEGANFVDAQLEGTDFTGAVLKGALFSASAAKQGNWSDQQRNEIRWLTAEPSTH</sequence>
<dbReference type="PATRIC" id="fig|159743.3.peg.6095"/>
<dbReference type="Gene3D" id="2.160.20.80">
    <property type="entry name" value="E3 ubiquitin-protein ligase SopA"/>
    <property type="match status" value="1"/>
</dbReference>
<dbReference type="PANTHER" id="PTHR14136">
    <property type="entry name" value="BTB_POZ DOMAIN-CONTAINING PROTEIN KCTD9"/>
    <property type="match status" value="1"/>
</dbReference>
<dbReference type="Pfam" id="PF00805">
    <property type="entry name" value="Pentapeptide"/>
    <property type="match status" value="2"/>
</dbReference>
<dbReference type="Proteomes" id="UP000032534">
    <property type="component" value="Unassembled WGS sequence"/>
</dbReference>
<protein>
    <recommendedName>
        <fullName evidence="3">Pentapeptide repeat-containing protein</fullName>
    </recommendedName>
</protein>
<dbReference type="InterPro" id="IPR001646">
    <property type="entry name" value="5peptide_repeat"/>
</dbReference>
<dbReference type="SUPFAM" id="SSF141571">
    <property type="entry name" value="Pentapeptide repeat-like"/>
    <property type="match status" value="1"/>
</dbReference>
<comment type="caution">
    <text evidence="1">The sequence shown here is derived from an EMBL/GenBank/DDBJ whole genome shotgun (WGS) entry which is preliminary data.</text>
</comment>
<reference evidence="1 2" key="1">
    <citation type="submission" date="2014-11" db="EMBL/GenBank/DDBJ databases">
        <title>Draft Genome Sequences of Paenibacillus polymyxa NRRL B-30509 and Paenibacillus terrae NRRL B-30644, Strains from a Poultry Environment that Produce Tridecaptin A and Paenicidins.</title>
        <authorList>
            <person name="van Belkum M.J."/>
            <person name="Lohans C.T."/>
            <person name="Vederas J.C."/>
        </authorList>
    </citation>
    <scope>NUCLEOTIDE SEQUENCE [LARGE SCALE GENOMIC DNA]</scope>
    <source>
        <strain evidence="1 2">NRRL B-30644</strain>
    </source>
</reference>
<dbReference type="EMBL" id="JTHP01000106">
    <property type="protein sequence ID" value="KJD42586.1"/>
    <property type="molecule type" value="Genomic_DNA"/>
</dbReference>
<proteinExistence type="predicted"/>
<accession>A0A0D7WTT0</accession>
<dbReference type="AlphaFoldDB" id="A0A0D7WTT0"/>
<organism evidence="1 2">
    <name type="scientific">Paenibacillus terrae</name>
    <dbReference type="NCBI Taxonomy" id="159743"/>
    <lineage>
        <taxon>Bacteria</taxon>
        <taxon>Bacillati</taxon>
        <taxon>Bacillota</taxon>
        <taxon>Bacilli</taxon>
        <taxon>Bacillales</taxon>
        <taxon>Paenibacillaceae</taxon>
        <taxon>Paenibacillus</taxon>
    </lineage>
</organism>
<gene>
    <name evidence="1" type="ORF">QD47_27365</name>
</gene>
<evidence type="ECO:0000313" key="1">
    <source>
        <dbReference type="EMBL" id="KJD42586.1"/>
    </source>
</evidence>
<name>A0A0D7WTT0_9BACL</name>